<dbReference type="SMART" id="SM00297">
    <property type="entry name" value="BROMO"/>
    <property type="match status" value="1"/>
</dbReference>
<dbReference type="Gene3D" id="1.20.920.10">
    <property type="entry name" value="Bromodomain-like"/>
    <property type="match status" value="1"/>
</dbReference>
<dbReference type="PANTHER" id="PTHR22881:SF11">
    <property type="entry name" value="BROMODOMAIN-CONTAINING PROTEIN DDB_G0270170-LIKE ISOFORM X1"/>
    <property type="match status" value="1"/>
</dbReference>
<reference evidence="6" key="1">
    <citation type="journal article" date="2019" name="Curr. Biol.">
        <title>Genome Sequence of Striga asiatica Provides Insight into the Evolution of Plant Parasitism.</title>
        <authorList>
            <person name="Yoshida S."/>
            <person name="Kim S."/>
            <person name="Wafula E.K."/>
            <person name="Tanskanen J."/>
            <person name="Kim Y.M."/>
            <person name="Honaas L."/>
            <person name="Yang Z."/>
            <person name="Spallek T."/>
            <person name="Conn C.E."/>
            <person name="Ichihashi Y."/>
            <person name="Cheong K."/>
            <person name="Cui S."/>
            <person name="Der J.P."/>
            <person name="Gundlach H."/>
            <person name="Jiao Y."/>
            <person name="Hori C."/>
            <person name="Ishida J.K."/>
            <person name="Kasahara H."/>
            <person name="Kiba T."/>
            <person name="Kim M.S."/>
            <person name="Koo N."/>
            <person name="Laohavisit A."/>
            <person name="Lee Y.H."/>
            <person name="Lumba S."/>
            <person name="McCourt P."/>
            <person name="Mortimer J.C."/>
            <person name="Mutuku J.M."/>
            <person name="Nomura T."/>
            <person name="Sasaki-Sekimoto Y."/>
            <person name="Seto Y."/>
            <person name="Wang Y."/>
            <person name="Wakatake T."/>
            <person name="Sakakibara H."/>
            <person name="Demura T."/>
            <person name="Yamaguchi S."/>
            <person name="Yoneyama K."/>
            <person name="Manabe R.I."/>
            <person name="Nelson D.C."/>
            <person name="Schulman A.H."/>
            <person name="Timko M.P."/>
            <person name="dePamphilis C.W."/>
            <person name="Choi D."/>
            <person name="Shirasu K."/>
        </authorList>
    </citation>
    <scope>NUCLEOTIDE SEQUENCE [LARGE SCALE GENOMIC DNA]</scope>
    <source>
        <strain evidence="6">cv. UVA1</strain>
    </source>
</reference>
<feature type="domain" description="Bromo" evidence="4">
    <location>
        <begin position="182"/>
        <end position="252"/>
    </location>
</feature>
<dbReference type="InterPro" id="IPR001487">
    <property type="entry name" value="Bromodomain"/>
</dbReference>
<keyword evidence="1 2" id="KW-0103">Bromodomain</keyword>
<dbReference type="AlphaFoldDB" id="A0A5A7QF93"/>
<keyword evidence="5" id="KW-0238">DNA-binding</keyword>
<evidence type="ECO:0000313" key="5">
    <source>
        <dbReference type="EMBL" id="GER43939.1"/>
    </source>
</evidence>
<dbReference type="Proteomes" id="UP000325081">
    <property type="component" value="Unassembled WGS sequence"/>
</dbReference>
<evidence type="ECO:0000256" key="1">
    <source>
        <dbReference type="ARBA" id="ARBA00023117"/>
    </source>
</evidence>
<feature type="region of interest" description="Disordered" evidence="3">
    <location>
        <begin position="273"/>
        <end position="295"/>
    </location>
</feature>
<evidence type="ECO:0000313" key="6">
    <source>
        <dbReference type="Proteomes" id="UP000325081"/>
    </source>
</evidence>
<dbReference type="PROSITE" id="PS00633">
    <property type="entry name" value="BROMODOMAIN_1"/>
    <property type="match status" value="1"/>
</dbReference>
<dbReference type="InterPro" id="IPR051831">
    <property type="entry name" value="Bromodomain_contain_prot"/>
</dbReference>
<feature type="region of interest" description="Disordered" evidence="3">
    <location>
        <begin position="1"/>
        <end position="143"/>
    </location>
</feature>
<keyword evidence="6" id="KW-1185">Reference proteome</keyword>
<feature type="compositionally biased region" description="Basic residues" evidence="3">
    <location>
        <begin position="15"/>
        <end position="26"/>
    </location>
</feature>
<feature type="compositionally biased region" description="Basic and acidic residues" evidence="3">
    <location>
        <begin position="112"/>
        <end position="122"/>
    </location>
</feature>
<dbReference type="SUPFAM" id="SSF47370">
    <property type="entry name" value="Bromodomain"/>
    <property type="match status" value="1"/>
</dbReference>
<dbReference type="Pfam" id="PF00439">
    <property type="entry name" value="Bromodomain"/>
    <property type="match status" value="1"/>
</dbReference>
<accession>A0A5A7QF93</accession>
<dbReference type="InterPro" id="IPR036427">
    <property type="entry name" value="Bromodomain-like_sf"/>
</dbReference>
<dbReference type="InterPro" id="IPR018359">
    <property type="entry name" value="Bromodomain_CS"/>
</dbReference>
<name>A0A5A7QF93_STRAF</name>
<dbReference type="PROSITE" id="PS50014">
    <property type="entry name" value="BROMODOMAIN_2"/>
    <property type="match status" value="1"/>
</dbReference>
<evidence type="ECO:0000259" key="4">
    <source>
        <dbReference type="PROSITE" id="PS50014"/>
    </source>
</evidence>
<organism evidence="5 6">
    <name type="scientific">Striga asiatica</name>
    <name type="common">Asiatic witchweed</name>
    <name type="synonym">Buchnera asiatica</name>
    <dbReference type="NCBI Taxonomy" id="4170"/>
    <lineage>
        <taxon>Eukaryota</taxon>
        <taxon>Viridiplantae</taxon>
        <taxon>Streptophyta</taxon>
        <taxon>Embryophyta</taxon>
        <taxon>Tracheophyta</taxon>
        <taxon>Spermatophyta</taxon>
        <taxon>Magnoliopsida</taxon>
        <taxon>eudicotyledons</taxon>
        <taxon>Gunneridae</taxon>
        <taxon>Pentapetalae</taxon>
        <taxon>asterids</taxon>
        <taxon>lamiids</taxon>
        <taxon>Lamiales</taxon>
        <taxon>Orobanchaceae</taxon>
        <taxon>Buchnereae</taxon>
        <taxon>Striga</taxon>
    </lineage>
</organism>
<evidence type="ECO:0000256" key="2">
    <source>
        <dbReference type="PROSITE-ProRule" id="PRU00035"/>
    </source>
</evidence>
<dbReference type="GO" id="GO:0003677">
    <property type="term" value="F:DNA binding"/>
    <property type="evidence" value="ECO:0007669"/>
    <property type="project" value="UniProtKB-KW"/>
</dbReference>
<dbReference type="OrthoDB" id="21449at2759"/>
<comment type="caution">
    <text evidence="5">The sequence shown here is derived from an EMBL/GenBank/DDBJ whole genome shotgun (WGS) entry which is preliminary data.</text>
</comment>
<sequence>MGKASVAAATPETVRKKKGRPSKKRPQLSTPPKTPAPNPTSRRSTRRNPNHLDSSPHQPEFDDDDDERKEKKVKLVVRLPPSDESVKRGQLQDSQHSRELDSGSGGSGSGSESDRDVEDREGHAKKRKIDGVDDGSDGGVSDQDRELVKERDNYVQESQVASGPATSLPDKKLLIFVLDRLQKKDTYGVYSEPVDPNELPDYFDIIEQPMDFGTVRKKLDSGAYKNLEELEADVLLICSNAMQYNSSDTVYYRQARTIQELAKRDFNNLRHEGEPKVVRRGRPPNSKNQKKAVENTTVDRVATDLSTGATLAKEEDKAAGSNSYNLRKGPALFRFRSGDPYMSSYGSRNGENHSEWSIDWNNEFPASILRADMKYGKKQFTVDENKRDTYRQSHLLSSGHNSLVLLNSSGNVKRLVPVGLQEALAYARSLARYAANLGPVAWKIASRKIEAVLPAGVQYGPGWVGEKDAPSQTSSYLMENNKSLTAIAANSISSKPNDPLWKPQVPSHRISNSNSVKVTNLGNPILERSGNVKSEPGCNLPSSHSVLANNVVREQAKLVGISNNSLVNKSPPDLNVRVPVGSPSSGSLQICSPQQPDLALQL</sequence>
<dbReference type="PANTHER" id="PTHR22881">
    <property type="entry name" value="BROMODOMAIN CONTAINING PROTEIN"/>
    <property type="match status" value="1"/>
</dbReference>
<gene>
    <name evidence="5" type="ORF">STAS_20821</name>
</gene>
<proteinExistence type="predicted"/>
<evidence type="ECO:0000256" key="3">
    <source>
        <dbReference type="SAM" id="MobiDB-lite"/>
    </source>
</evidence>
<dbReference type="EMBL" id="BKCP01006782">
    <property type="protein sequence ID" value="GER43939.1"/>
    <property type="molecule type" value="Genomic_DNA"/>
</dbReference>
<protein>
    <submittedName>
        <fullName evidence="5">DNA-binding bromodomain-containing protein</fullName>
    </submittedName>
</protein>
<dbReference type="PRINTS" id="PR00503">
    <property type="entry name" value="BROMODOMAIN"/>
</dbReference>